<keyword evidence="5" id="KW-1185">Reference proteome</keyword>
<gene>
    <name evidence="4" type="ORF">CFY87_06450</name>
</gene>
<name>A0ABX4FMJ9_9PAST</name>
<organism evidence="4 5">
    <name type="scientific">Actinobacillus seminis</name>
    <dbReference type="NCBI Taxonomy" id="722"/>
    <lineage>
        <taxon>Bacteria</taxon>
        <taxon>Pseudomonadati</taxon>
        <taxon>Pseudomonadota</taxon>
        <taxon>Gammaproteobacteria</taxon>
        <taxon>Pasteurellales</taxon>
        <taxon>Pasteurellaceae</taxon>
        <taxon>Actinobacillus</taxon>
    </lineage>
</organism>
<evidence type="ECO:0000256" key="3">
    <source>
        <dbReference type="ARBA" id="ARBA00022723"/>
    </source>
</evidence>
<evidence type="ECO:0000313" key="4">
    <source>
        <dbReference type="EMBL" id="OZN24961.1"/>
    </source>
</evidence>
<comment type="caution">
    <text evidence="4">The sequence shown here is derived from an EMBL/GenBank/DDBJ whole genome shotgun (WGS) entry which is preliminary data.</text>
</comment>
<dbReference type="EMBL" id="NLFK01000005">
    <property type="protein sequence ID" value="OZN24961.1"/>
    <property type="molecule type" value="Genomic_DNA"/>
</dbReference>
<dbReference type="Pfam" id="PF01501">
    <property type="entry name" value="Glyco_transf_8"/>
    <property type="match status" value="1"/>
</dbReference>
<evidence type="ECO:0000313" key="5">
    <source>
        <dbReference type="Proteomes" id="UP000215738"/>
    </source>
</evidence>
<dbReference type="PANTHER" id="PTHR13778">
    <property type="entry name" value="GLYCOSYLTRANSFERASE 8 DOMAIN-CONTAINING PROTEIN"/>
    <property type="match status" value="1"/>
</dbReference>
<evidence type="ECO:0008006" key="6">
    <source>
        <dbReference type="Google" id="ProtNLM"/>
    </source>
</evidence>
<dbReference type="InterPro" id="IPR029044">
    <property type="entry name" value="Nucleotide-diphossugar_trans"/>
</dbReference>
<dbReference type="InterPro" id="IPR002495">
    <property type="entry name" value="Glyco_trans_8"/>
</dbReference>
<evidence type="ECO:0000256" key="1">
    <source>
        <dbReference type="ARBA" id="ARBA00022676"/>
    </source>
</evidence>
<reference evidence="4 5" key="1">
    <citation type="submission" date="2017-07" db="EMBL/GenBank/DDBJ databases">
        <title>Virulence factors identified in Actinobacillus seminis.</title>
        <authorList>
            <person name="Negrete-Abascal E."/>
            <person name="Vaca-Pacheco S."/>
            <person name="Montes-Garcia F."/>
            <person name="Leyto-Gil A.M."/>
            <person name="Fragoso-Garcia E."/>
            <person name="Carvente-Garcia R."/>
            <person name="Perez-Agueros S."/>
            <person name="Castelan-Sanchez H.G."/>
            <person name="Garcia-Molina A."/>
            <person name="Villamar T.E."/>
            <person name="Vazquez-Cruz C."/>
        </authorList>
    </citation>
    <scope>NUCLEOTIDE SEQUENCE [LARGE SCALE GENOMIC DNA]</scope>
    <source>
        <strain evidence="4 5">ATCC 15768</strain>
    </source>
</reference>
<dbReference type="SUPFAM" id="SSF53448">
    <property type="entry name" value="Nucleotide-diphospho-sugar transferases"/>
    <property type="match status" value="1"/>
</dbReference>
<keyword evidence="1" id="KW-0328">Glycosyltransferase</keyword>
<dbReference type="InterPro" id="IPR050748">
    <property type="entry name" value="Glycosyltrans_8_dom-fam"/>
</dbReference>
<protein>
    <recommendedName>
        <fullName evidence="6">Glycosyltransferase family 8 protein</fullName>
    </recommendedName>
</protein>
<dbReference type="Proteomes" id="UP000215738">
    <property type="component" value="Unassembled WGS sequence"/>
</dbReference>
<proteinExistence type="predicted"/>
<accession>A0ABX4FMJ9</accession>
<sequence length="338" mass="39775">MERKTDAKKTKSCEVLSSTGRKEMNILFSCDNNYAPYLAVTLSSILKSEFNSATNQRIRFFLLSAGVSEDNKHYLKKLVEHYHCQLEIIEVDLGELADLPNTIGYISAATYIRLKLADYLKVYSLKRLIYLDIDILVHQSLYPLWKTDLGGKSIGACYDNFIEPSKSDYKEKLGFSSSHYYFNTGVLLIGVEKWQTKNVFKRAMDWTTYCQDNHIEFLYQDQDMLNHIFENDVNYLDLRYNFNFNIFSRLRKKRQSKIPLKPEEKVTMPIAVSHFLGPKKAWHSQNQCAALKASKFVELFEQLENRPKDWTINTKRSFLLKIKQKIKEIEYRYRYGIY</sequence>
<keyword evidence="3" id="KW-0479">Metal-binding</keyword>
<dbReference type="PANTHER" id="PTHR13778:SF47">
    <property type="entry name" value="LIPOPOLYSACCHARIDE 1,3-GALACTOSYLTRANSFERASE"/>
    <property type="match status" value="1"/>
</dbReference>
<evidence type="ECO:0000256" key="2">
    <source>
        <dbReference type="ARBA" id="ARBA00022679"/>
    </source>
</evidence>
<dbReference type="Gene3D" id="3.90.550.10">
    <property type="entry name" value="Spore Coat Polysaccharide Biosynthesis Protein SpsA, Chain A"/>
    <property type="match status" value="1"/>
</dbReference>
<keyword evidence="2" id="KW-0808">Transferase</keyword>
<dbReference type="CDD" id="cd04194">
    <property type="entry name" value="GT8_A4GalT_like"/>
    <property type="match status" value="1"/>
</dbReference>